<evidence type="ECO:0000313" key="7">
    <source>
        <dbReference type="Proteomes" id="UP000241890"/>
    </source>
</evidence>
<dbReference type="InParanoid" id="A0A2R5GBR8"/>
<name>A0A2R5GBR8_9STRA</name>
<organism evidence="6 7">
    <name type="scientific">Hondaea fermentalgiana</name>
    <dbReference type="NCBI Taxonomy" id="2315210"/>
    <lineage>
        <taxon>Eukaryota</taxon>
        <taxon>Sar</taxon>
        <taxon>Stramenopiles</taxon>
        <taxon>Bigyra</taxon>
        <taxon>Labyrinthulomycetes</taxon>
        <taxon>Thraustochytrida</taxon>
        <taxon>Thraustochytriidae</taxon>
        <taxon>Hondaea</taxon>
    </lineage>
</organism>
<proteinExistence type="inferred from homology"/>
<evidence type="ECO:0000313" key="6">
    <source>
        <dbReference type="EMBL" id="GBG25184.1"/>
    </source>
</evidence>
<dbReference type="InterPro" id="IPR016024">
    <property type="entry name" value="ARM-type_fold"/>
</dbReference>
<feature type="compositionally biased region" description="Acidic residues" evidence="3">
    <location>
        <begin position="345"/>
        <end position="354"/>
    </location>
</feature>
<dbReference type="Gene3D" id="1.25.10.10">
    <property type="entry name" value="Leucine-rich Repeat Variant"/>
    <property type="match status" value="1"/>
</dbReference>
<protein>
    <recommendedName>
        <fullName evidence="2">Protein HGH1 homolog</fullName>
    </recommendedName>
</protein>
<comment type="caution">
    <text evidence="6">The sequence shown here is derived from an EMBL/GenBank/DDBJ whole genome shotgun (WGS) entry which is preliminary data.</text>
</comment>
<dbReference type="InterPro" id="IPR011989">
    <property type="entry name" value="ARM-like"/>
</dbReference>
<dbReference type="PANTHER" id="PTHR13387">
    <property type="entry name" value="PROTEIN HGH1 HOMOLOG"/>
    <property type="match status" value="1"/>
</dbReference>
<dbReference type="InterPro" id="IPR007205">
    <property type="entry name" value="Protein_HGH1_N"/>
</dbReference>
<feature type="domain" description="Protein HGH1 C-terminal" evidence="5">
    <location>
        <begin position="296"/>
        <end position="349"/>
    </location>
</feature>
<evidence type="ECO:0000256" key="3">
    <source>
        <dbReference type="SAM" id="MobiDB-lite"/>
    </source>
</evidence>
<feature type="domain" description="Protein HGH1 N-terminal" evidence="4">
    <location>
        <begin position="123"/>
        <end position="275"/>
    </location>
</feature>
<comment type="similarity">
    <text evidence="1">Belongs to the HGH1 family.</text>
</comment>
<evidence type="ECO:0000259" key="4">
    <source>
        <dbReference type="Pfam" id="PF04063"/>
    </source>
</evidence>
<dbReference type="InterPro" id="IPR007206">
    <property type="entry name" value="Protein_HGH1_C"/>
</dbReference>
<dbReference type="SUPFAM" id="SSF48371">
    <property type="entry name" value="ARM repeat"/>
    <property type="match status" value="1"/>
</dbReference>
<dbReference type="Pfam" id="PF04064">
    <property type="entry name" value="DUF384"/>
    <property type="match status" value="1"/>
</dbReference>
<feature type="region of interest" description="Disordered" evidence="3">
    <location>
        <begin position="345"/>
        <end position="405"/>
    </location>
</feature>
<evidence type="ECO:0000256" key="2">
    <source>
        <dbReference type="ARBA" id="ARBA00014076"/>
    </source>
</evidence>
<sequence>MDQVEELVGFLRAPRPDVRKQAAETVLQLTGTDAGVVLLLSTHGDDKDVLTLLARLVGDQEQIASPAAAALVNMSTNDRANAALVEKKALWSSLLETLKGLQDATASGDGMKTEKPVPAQLKTCVKLLSNLTTSVAGANRLIEGRLGRDYAGLDVKLLLRAFLRAPAEIPEAGLVLTNVSRLDEGRDIFLAEDGLASVKRLIKLVTAHNPVLRRGAVLTLRNCCFDQARHGALLTTTALVDTFLLRLIGPEGIESPEDFADLSTALQDALNAAREPGAQPLRREPEGDVRRGIVETLVMFCSTRQGRVFLRDHNAYGVVKVYHPTESNEDTSEVVFKLVDMLLGDEEDEDDDNEVTGASVTELEPEPVSEPAVEVISSSDPKEMEEIAQAKGDTEEDESILLEVD</sequence>
<evidence type="ECO:0000256" key="1">
    <source>
        <dbReference type="ARBA" id="ARBA00006712"/>
    </source>
</evidence>
<dbReference type="InterPro" id="IPR039717">
    <property type="entry name" value="Hgh1"/>
</dbReference>
<accession>A0A2R5GBR8</accession>
<evidence type="ECO:0000259" key="5">
    <source>
        <dbReference type="Pfam" id="PF04064"/>
    </source>
</evidence>
<dbReference type="EMBL" id="BEYU01000012">
    <property type="protein sequence ID" value="GBG25184.1"/>
    <property type="molecule type" value="Genomic_DNA"/>
</dbReference>
<dbReference type="OrthoDB" id="338814at2759"/>
<dbReference type="Pfam" id="PF04063">
    <property type="entry name" value="DUF383"/>
    <property type="match status" value="1"/>
</dbReference>
<dbReference type="Proteomes" id="UP000241890">
    <property type="component" value="Unassembled WGS sequence"/>
</dbReference>
<feature type="compositionally biased region" description="Low complexity" evidence="3">
    <location>
        <begin position="369"/>
        <end position="379"/>
    </location>
</feature>
<keyword evidence="7" id="KW-1185">Reference proteome</keyword>
<feature type="compositionally biased region" description="Acidic residues" evidence="3">
    <location>
        <begin position="394"/>
        <end position="405"/>
    </location>
</feature>
<dbReference type="PANTHER" id="PTHR13387:SF9">
    <property type="entry name" value="PROTEIN HGH1 HOMOLOG"/>
    <property type="match status" value="1"/>
</dbReference>
<dbReference type="AlphaFoldDB" id="A0A2R5GBR8"/>
<gene>
    <name evidence="6" type="ORF">FCC1311_014012</name>
</gene>
<reference evidence="6 7" key="1">
    <citation type="submission" date="2017-12" db="EMBL/GenBank/DDBJ databases">
        <title>Sequencing, de novo assembly and annotation of complete genome of a new Thraustochytrid species, strain FCC1311.</title>
        <authorList>
            <person name="Sedici K."/>
            <person name="Godart F."/>
            <person name="Aiese Cigliano R."/>
            <person name="Sanseverino W."/>
            <person name="Barakat M."/>
            <person name="Ortet P."/>
            <person name="Marechal E."/>
            <person name="Cagnac O."/>
            <person name="Amato A."/>
        </authorList>
    </citation>
    <scope>NUCLEOTIDE SEQUENCE [LARGE SCALE GENOMIC DNA]</scope>
</reference>